<dbReference type="PANTHER" id="PTHR13439:SF4">
    <property type="entry name" value="TLC DOMAIN-CONTAINING PROTEIN"/>
    <property type="match status" value="1"/>
</dbReference>
<feature type="transmembrane region" description="Helical" evidence="6">
    <location>
        <begin position="45"/>
        <end position="63"/>
    </location>
</feature>
<reference evidence="9" key="1">
    <citation type="submission" date="2022-11" db="UniProtKB">
        <authorList>
            <consortium name="WormBaseParasite"/>
        </authorList>
    </citation>
    <scope>IDENTIFICATION</scope>
</reference>
<accession>A0A914CKK3</accession>
<feature type="transmembrane region" description="Helical" evidence="6">
    <location>
        <begin position="115"/>
        <end position="135"/>
    </location>
</feature>
<keyword evidence="8" id="KW-1185">Reference proteome</keyword>
<dbReference type="WBParaSite" id="ACRNAN_scaffold11313.g18989.t1">
    <property type="protein sequence ID" value="ACRNAN_scaffold11313.g18989.t1"/>
    <property type="gene ID" value="ACRNAN_scaffold11313.g18989"/>
</dbReference>
<dbReference type="GO" id="GO:0055091">
    <property type="term" value="P:phospholipid homeostasis"/>
    <property type="evidence" value="ECO:0007669"/>
    <property type="project" value="TreeGrafter"/>
</dbReference>
<keyword evidence="4 5" id="KW-0472">Membrane</keyword>
<dbReference type="Pfam" id="PF03798">
    <property type="entry name" value="TRAM_LAG1_CLN8"/>
    <property type="match status" value="1"/>
</dbReference>
<dbReference type="InterPro" id="IPR050846">
    <property type="entry name" value="TLCD"/>
</dbReference>
<dbReference type="GO" id="GO:0071709">
    <property type="term" value="P:membrane assembly"/>
    <property type="evidence" value="ECO:0007669"/>
    <property type="project" value="TreeGrafter"/>
</dbReference>
<evidence type="ECO:0000256" key="4">
    <source>
        <dbReference type="ARBA" id="ARBA00023136"/>
    </source>
</evidence>
<keyword evidence="2 5" id="KW-0812">Transmembrane</keyword>
<evidence type="ECO:0000256" key="6">
    <source>
        <dbReference type="SAM" id="Phobius"/>
    </source>
</evidence>
<dbReference type="Proteomes" id="UP000887540">
    <property type="component" value="Unplaced"/>
</dbReference>
<dbReference type="PANTHER" id="PTHR13439">
    <property type="entry name" value="CT120 PROTEIN"/>
    <property type="match status" value="1"/>
</dbReference>
<dbReference type="AlphaFoldDB" id="A0A914CKK3"/>
<evidence type="ECO:0000259" key="7">
    <source>
        <dbReference type="PROSITE" id="PS50922"/>
    </source>
</evidence>
<dbReference type="GO" id="GO:0097035">
    <property type="term" value="P:regulation of membrane lipid distribution"/>
    <property type="evidence" value="ECO:0007669"/>
    <property type="project" value="TreeGrafter"/>
</dbReference>
<dbReference type="GO" id="GO:0005886">
    <property type="term" value="C:plasma membrane"/>
    <property type="evidence" value="ECO:0007669"/>
    <property type="project" value="TreeGrafter"/>
</dbReference>
<name>A0A914CKK3_9BILA</name>
<comment type="subcellular location">
    <subcellularLocation>
        <location evidence="1">Membrane</location>
        <topology evidence="1">Multi-pass membrane protein</topology>
    </subcellularLocation>
</comment>
<evidence type="ECO:0000256" key="2">
    <source>
        <dbReference type="ARBA" id="ARBA00022692"/>
    </source>
</evidence>
<dbReference type="GO" id="GO:0007009">
    <property type="term" value="P:plasma membrane organization"/>
    <property type="evidence" value="ECO:0007669"/>
    <property type="project" value="TreeGrafter"/>
</dbReference>
<feature type="transmembrane region" description="Helical" evidence="6">
    <location>
        <begin position="84"/>
        <end position="109"/>
    </location>
</feature>
<evidence type="ECO:0000256" key="3">
    <source>
        <dbReference type="ARBA" id="ARBA00022989"/>
    </source>
</evidence>
<evidence type="ECO:0000313" key="8">
    <source>
        <dbReference type="Proteomes" id="UP000887540"/>
    </source>
</evidence>
<evidence type="ECO:0000256" key="5">
    <source>
        <dbReference type="PROSITE-ProRule" id="PRU00205"/>
    </source>
</evidence>
<evidence type="ECO:0000313" key="9">
    <source>
        <dbReference type="WBParaSite" id="ACRNAN_scaffold11313.g18989.t1"/>
    </source>
</evidence>
<organism evidence="8 9">
    <name type="scientific">Acrobeloides nanus</name>
    <dbReference type="NCBI Taxonomy" id="290746"/>
    <lineage>
        <taxon>Eukaryota</taxon>
        <taxon>Metazoa</taxon>
        <taxon>Ecdysozoa</taxon>
        <taxon>Nematoda</taxon>
        <taxon>Chromadorea</taxon>
        <taxon>Rhabditida</taxon>
        <taxon>Tylenchina</taxon>
        <taxon>Cephalobomorpha</taxon>
        <taxon>Cephaloboidea</taxon>
        <taxon>Cephalobidae</taxon>
        <taxon>Acrobeloides</taxon>
    </lineage>
</organism>
<sequence>MGYFVHDAIDMLLHERTRWAFELVLHHAVSIFLMLSALLPRKFIFYIYWALLMELNSIFLHSRTIMQLSESAKIFPNFYSCIRWLNIFTFVIFRFGVQIWLLNFILAHWHLIHAYYAYTALFGGVFFLVINTCLFSRILASDGFFSNYDCQNWIMNRDLSENLDTKK</sequence>
<dbReference type="PROSITE" id="PS50922">
    <property type="entry name" value="TLC"/>
    <property type="match status" value="1"/>
</dbReference>
<protein>
    <submittedName>
        <fullName evidence="9">TLC domain-containing protein</fullName>
    </submittedName>
</protein>
<dbReference type="InterPro" id="IPR006634">
    <property type="entry name" value="TLC-dom"/>
</dbReference>
<feature type="domain" description="TLC" evidence="7">
    <location>
        <begin position="1"/>
        <end position="139"/>
    </location>
</feature>
<feature type="transmembrane region" description="Helical" evidence="6">
    <location>
        <begin position="20"/>
        <end position="39"/>
    </location>
</feature>
<keyword evidence="3 6" id="KW-1133">Transmembrane helix</keyword>
<evidence type="ECO:0000256" key="1">
    <source>
        <dbReference type="ARBA" id="ARBA00004141"/>
    </source>
</evidence>
<proteinExistence type="predicted"/>